<dbReference type="AlphaFoldDB" id="A0A2T2P4I5"/>
<evidence type="ECO:0000313" key="3">
    <source>
        <dbReference type="Proteomes" id="UP000240883"/>
    </source>
</evidence>
<reference evidence="2 3" key="1">
    <citation type="journal article" date="2018" name="Front. Microbiol.">
        <title>Genome-Wide Analysis of Corynespora cassiicola Leaf Fall Disease Putative Effectors.</title>
        <authorList>
            <person name="Lopez D."/>
            <person name="Ribeiro S."/>
            <person name="Label P."/>
            <person name="Fumanal B."/>
            <person name="Venisse J.S."/>
            <person name="Kohler A."/>
            <person name="de Oliveira R.R."/>
            <person name="Labutti K."/>
            <person name="Lipzen A."/>
            <person name="Lail K."/>
            <person name="Bauer D."/>
            <person name="Ohm R.A."/>
            <person name="Barry K.W."/>
            <person name="Spatafora J."/>
            <person name="Grigoriev I.V."/>
            <person name="Martin F.M."/>
            <person name="Pujade-Renaud V."/>
        </authorList>
    </citation>
    <scope>NUCLEOTIDE SEQUENCE [LARGE SCALE GENOMIC DNA]</scope>
    <source>
        <strain evidence="2 3">Philippines</strain>
    </source>
</reference>
<name>A0A2T2P4I5_CORCC</name>
<feature type="compositionally biased region" description="Polar residues" evidence="1">
    <location>
        <begin position="1"/>
        <end position="18"/>
    </location>
</feature>
<evidence type="ECO:0000313" key="2">
    <source>
        <dbReference type="EMBL" id="PSN72436.1"/>
    </source>
</evidence>
<sequence length="409" mass="47492">MSKTKAANGRWRSTSSLEPNVPILNRPESATSRGNLGQSFCMNTLPKRESAPKATTPLMDNTETKELGSPRYSVEDVRKIAGFPKYGISKISANIKMGKLRPWKQQDASESISDKEQKGDKTPGSDWWSGSALSQEETCFRKIETHRFAPTGLDMDRWVYYDENEVDEYFDYGFAIDMDINPYDELLGPDDYFASDIFKLLPQEDGNVEAVLGNFVKITNFWIRDVESLSCFNQFVRLFRVANLVRTVQFPWFGEVSLVEKRLDREFFQLTDQCKDIENICLSFNVPSLLMPMTMHSEEEPYLVKRNVPVIGQVLCDKYQLSDLFGISEPRNREKLHDVVKLKRILLSINEKEFEFDDFPKAEACHAMLSLYHLARHIEERYIHYRKVKITVLTPDHDDYTSREQYQLY</sequence>
<feature type="region of interest" description="Disordered" evidence="1">
    <location>
        <begin position="102"/>
        <end position="130"/>
    </location>
</feature>
<proteinExistence type="predicted"/>
<organism evidence="2 3">
    <name type="scientific">Corynespora cassiicola Philippines</name>
    <dbReference type="NCBI Taxonomy" id="1448308"/>
    <lineage>
        <taxon>Eukaryota</taxon>
        <taxon>Fungi</taxon>
        <taxon>Dikarya</taxon>
        <taxon>Ascomycota</taxon>
        <taxon>Pezizomycotina</taxon>
        <taxon>Dothideomycetes</taxon>
        <taxon>Pleosporomycetidae</taxon>
        <taxon>Pleosporales</taxon>
        <taxon>Corynesporascaceae</taxon>
        <taxon>Corynespora</taxon>
    </lineage>
</organism>
<feature type="region of interest" description="Disordered" evidence="1">
    <location>
        <begin position="1"/>
        <end position="36"/>
    </location>
</feature>
<gene>
    <name evidence="2" type="ORF">BS50DRAFT_630464</name>
</gene>
<dbReference type="Proteomes" id="UP000240883">
    <property type="component" value="Unassembled WGS sequence"/>
</dbReference>
<protein>
    <submittedName>
        <fullName evidence="2">Uncharacterized protein</fullName>
    </submittedName>
</protein>
<feature type="compositionally biased region" description="Basic and acidic residues" evidence="1">
    <location>
        <begin position="112"/>
        <end position="123"/>
    </location>
</feature>
<dbReference type="EMBL" id="KZ678130">
    <property type="protein sequence ID" value="PSN72436.1"/>
    <property type="molecule type" value="Genomic_DNA"/>
</dbReference>
<evidence type="ECO:0000256" key="1">
    <source>
        <dbReference type="SAM" id="MobiDB-lite"/>
    </source>
</evidence>
<keyword evidence="3" id="KW-1185">Reference proteome</keyword>
<accession>A0A2T2P4I5</accession>